<name>A0A1M6APW2_9ACTN</name>
<dbReference type="Proteomes" id="UP000184452">
    <property type="component" value="Unassembled WGS sequence"/>
</dbReference>
<evidence type="ECO:0000313" key="3">
    <source>
        <dbReference type="Proteomes" id="UP000184452"/>
    </source>
</evidence>
<dbReference type="STRING" id="758803.SAMN05421803_10161"/>
<proteinExistence type="predicted"/>
<organism evidence="2 3">
    <name type="scientific">Nocardiopsis flavescens</name>
    <dbReference type="NCBI Taxonomy" id="758803"/>
    <lineage>
        <taxon>Bacteria</taxon>
        <taxon>Bacillati</taxon>
        <taxon>Actinomycetota</taxon>
        <taxon>Actinomycetes</taxon>
        <taxon>Streptosporangiales</taxon>
        <taxon>Nocardiopsidaceae</taxon>
        <taxon>Nocardiopsis</taxon>
    </lineage>
</organism>
<evidence type="ECO:0000313" key="2">
    <source>
        <dbReference type="EMBL" id="SHI38243.1"/>
    </source>
</evidence>
<reference evidence="2 3" key="1">
    <citation type="submission" date="2016-11" db="EMBL/GenBank/DDBJ databases">
        <authorList>
            <person name="Jaros S."/>
            <person name="Januszkiewicz K."/>
            <person name="Wedrychowicz H."/>
        </authorList>
    </citation>
    <scope>NUCLEOTIDE SEQUENCE [LARGE SCALE GENOMIC DNA]</scope>
    <source>
        <strain evidence="2 3">CGMCC 4.5723</strain>
    </source>
</reference>
<dbReference type="RefSeq" id="WP_143173224.1">
    <property type="nucleotide sequence ID" value="NZ_FQZK01000001.1"/>
</dbReference>
<feature type="region of interest" description="Disordered" evidence="1">
    <location>
        <begin position="1"/>
        <end position="29"/>
    </location>
</feature>
<feature type="compositionally biased region" description="Basic and acidic residues" evidence="1">
    <location>
        <begin position="1"/>
        <end position="21"/>
    </location>
</feature>
<dbReference type="EMBL" id="FQZK01000001">
    <property type="protein sequence ID" value="SHI38243.1"/>
    <property type="molecule type" value="Genomic_DNA"/>
</dbReference>
<dbReference type="OrthoDB" id="3390084at2"/>
<sequence length="105" mass="11632">MGRARTEGLRPHPAGRGHDGGEPGGGNRFLIVDRDGDHYVQVWRFDGGGYELEYRDGGPHSHHRAFSDSSVEVATAMSGWLTAARDWREPLTWEDISHRFTGDAG</sequence>
<accession>A0A1M6APW2</accession>
<keyword evidence="3" id="KW-1185">Reference proteome</keyword>
<gene>
    <name evidence="2" type="ORF">SAMN05421803_10161</name>
</gene>
<dbReference type="AlphaFoldDB" id="A0A1M6APW2"/>
<evidence type="ECO:0000256" key="1">
    <source>
        <dbReference type="SAM" id="MobiDB-lite"/>
    </source>
</evidence>
<protein>
    <submittedName>
        <fullName evidence="2">Uncharacterized protein</fullName>
    </submittedName>
</protein>